<feature type="binding site" evidence="6">
    <location>
        <position position="177"/>
    </location>
    <ligand>
        <name>substrate</name>
    </ligand>
</feature>
<feature type="binding site" evidence="6">
    <location>
        <position position="271"/>
    </location>
    <ligand>
        <name>substrate</name>
    </ligand>
</feature>
<dbReference type="NCBIfam" id="TIGR00329">
    <property type="entry name" value="gcp_kae1"/>
    <property type="match status" value="1"/>
</dbReference>
<dbReference type="PANTHER" id="PTHR11735">
    <property type="entry name" value="TRNA N6-ADENOSINE THREONYLCARBAMOYLTRANSFERASE"/>
    <property type="match status" value="1"/>
</dbReference>
<dbReference type="AlphaFoldDB" id="A0A538SNE6"/>
<evidence type="ECO:0000256" key="4">
    <source>
        <dbReference type="ARBA" id="ARBA00023315"/>
    </source>
</evidence>
<dbReference type="SUPFAM" id="SSF53067">
    <property type="entry name" value="Actin-like ATPase domain"/>
    <property type="match status" value="1"/>
</dbReference>
<evidence type="ECO:0000256" key="5">
    <source>
        <dbReference type="ARBA" id="ARBA00048117"/>
    </source>
</evidence>
<dbReference type="Pfam" id="PF00814">
    <property type="entry name" value="TsaD"/>
    <property type="match status" value="1"/>
</dbReference>
<keyword evidence="3 6" id="KW-0479">Metal-binding</keyword>
<keyword evidence="6" id="KW-0408">Iron</keyword>
<dbReference type="InterPro" id="IPR000905">
    <property type="entry name" value="Gcp-like_dom"/>
</dbReference>
<feature type="binding site" evidence="6">
    <location>
        <position position="164"/>
    </location>
    <ligand>
        <name>substrate</name>
    </ligand>
</feature>
<name>A0A538SNE6_UNCEI</name>
<dbReference type="GO" id="GO:0005506">
    <property type="term" value="F:iron ion binding"/>
    <property type="evidence" value="ECO:0007669"/>
    <property type="project" value="UniProtKB-UniRule"/>
</dbReference>
<comment type="subcellular location">
    <subcellularLocation>
        <location evidence="6">Cytoplasm</location>
    </subcellularLocation>
</comment>
<comment type="caution">
    <text evidence="8">The sequence shown here is derived from an EMBL/GenBank/DDBJ whole genome shotgun (WGS) entry which is preliminary data.</text>
</comment>
<reference evidence="8 9" key="1">
    <citation type="journal article" date="2019" name="Nat. Microbiol.">
        <title>Mediterranean grassland soil C-N compound turnover is dependent on rainfall and depth, and is mediated by genomically divergent microorganisms.</title>
        <authorList>
            <person name="Diamond S."/>
            <person name="Andeer P.F."/>
            <person name="Li Z."/>
            <person name="Crits-Christoph A."/>
            <person name="Burstein D."/>
            <person name="Anantharaman K."/>
            <person name="Lane K.R."/>
            <person name="Thomas B.C."/>
            <person name="Pan C."/>
            <person name="Northen T.R."/>
            <person name="Banfield J.F."/>
        </authorList>
    </citation>
    <scope>NUCLEOTIDE SEQUENCE [LARGE SCALE GENOMIC DNA]</scope>
    <source>
        <strain evidence="8">WS_4</strain>
    </source>
</reference>
<dbReference type="PRINTS" id="PR00789">
    <property type="entry name" value="OSIALOPTASE"/>
</dbReference>
<evidence type="ECO:0000313" key="9">
    <source>
        <dbReference type="Proteomes" id="UP000319829"/>
    </source>
</evidence>
<feature type="binding site" evidence="6">
    <location>
        <position position="109"/>
    </location>
    <ligand>
        <name>Fe cation</name>
        <dbReference type="ChEBI" id="CHEBI:24875"/>
    </ligand>
</feature>
<dbReference type="PANTHER" id="PTHR11735:SF6">
    <property type="entry name" value="TRNA N6-ADENOSINE THREONYLCARBAMOYLTRANSFERASE, MITOCHONDRIAL"/>
    <property type="match status" value="1"/>
</dbReference>
<keyword evidence="4 6" id="KW-0012">Acyltransferase</keyword>
<feature type="binding site" evidence="6">
    <location>
        <position position="181"/>
    </location>
    <ligand>
        <name>substrate</name>
    </ligand>
</feature>
<evidence type="ECO:0000256" key="2">
    <source>
        <dbReference type="ARBA" id="ARBA00022694"/>
    </source>
</evidence>
<proteinExistence type="inferred from homology"/>
<evidence type="ECO:0000256" key="6">
    <source>
        <dbReference type="HAMAP-Rule" id="MF_01445"/>
    </source>
</evidence>
<evidence type="ECO:0000256" key="3">
    <source>
        <dbReference type="ARBA" id="ARBA00022723"/>
    </source>
</evidence>
<dbReference type="EMBL" id="VBOU01000093">
    <property type="protein sequence ID" value="TMQ52885.1"/>
    <property type="molecule type" value="Genomic_DNA"/>
</dbReference>
<comment type="similarity">
    <text evidence="6">Belongs to the KAE1 / TsaD family.</text>
</comment>
<sequence length="336" mass="35340">MRILGIETSCDDTGAAVVEDGRILSNIVAAQDIHLEYGGVVPELASRAHITLLPRVVQQALDTAQVTVDQIEAVAATVGPGLVGSLLVGIEFAKGFALARGIPWVGVNHVEAHLVSAGLEADLQAPYVGMVASGGHTEIYHVPEPGVFRRVGSTRDDAAGEAFDKIGKLLGLPYPAGPHLDRLAREGRADAIPLPRARLKGDTLDLSMSGLKTAAKLFLEREPRPIPDPRIRDIAASVEKAIVDVLVERLGQALSRFEARAVTVAGGCACNTLLREETARLAAARGIPARFPSPKLCRDNGAMIAHAGSLAIQRGQTTPFSATAIANLDSFSLLSV</sequence>
<dbReference type="InterPro" id="IPR043129">
    <property type="entry name" value="ATPase_NBD"/>
</dbReference>
<feature type="binding site" evidence="6">
    <location>
        <position position="299"/>
    </location>
    <ligand>
        <name>Fe cation</name>
        <dbReference type="ChEBI" id="CHEBI:24875"/>
    </ligand>
</feature>
<dbReference type="HAMAP" id="MF_01445">
    <property type="entry name" value="TsaD"/>
    <property type="match status" value="1"/>
</dbReference>
<protein>
    <recommendedName>
        <fullName evidence="6">tRNA N6-adenosine threonylcarbamoyltransferase</fullName>
        <ecNumber evidence="6">2.3.1.234</ecNumber>
    </recommendedName>
    <alternativeName>
        <fullName evidence="6">N6-L-threonylcarbamoyladenine synthase</fullName>
        <shortName evidence="6">t(6)A synthase</shortName>
    </alternativeName>
    <alternativeName>
        <fullName evidence="6">t(6)A37 threonylcarbamoyladenosine biosynthesis protein TsaD</fullName>
    </alternativeName>
    <alternativeName>
        <fullName evidence="6">tRNA threonylcarbamoyladenosine biosynthesis protein TsaD</fullName>
    </alternativeName>
</protein>
<comment type="function">
    <text evidence="6">Required for the formation of a threonylcarbamoyl group on adenosine at position 37 (t(6)A37) in tRNAs that read codons beginning with adenine. Is involved in the transfer of the threonylcarbamoyl moiety of threonylcarbamoyl-AMP (TC-AMP) to the N6 group of A37, together with TsaE and TsaB. TsaD likely plays a direct catalytic role in this reaction.</text>
</comment>
<comment type="cofactor">
    <cofactor evidence="6">
        <name>Fe(2+)</name>
        <dbReference type="ChEBI" id="CHEBI:29033"/>
    </cofactor>
    <text evidence="6">Binds 1 Fe(2+) ion per subunit.</text>
</comment>
<comment type="catalytic activity">
    <reaction evidence="5 6">
        <text>L-threonylcarbamoyladenylate + adenosine(37) in tRNA = N(6)-L-threonylcarbamoyladenosine(37) in tRNA + AMP + H(+)</text>
        <dbReference type="Rhea" id="RHEA:37059"/>
        <dbReference type="Rhea" id="RHEA-COMP:10162"/>
        <dbReference type="Rhea" id="RHEA-COMP:10163"/>
        <dbReference type="ChEBI" id="CHEBI:15378"/>
        <dbReference type="ChEBI" id="CHEBI:73682"/>
        <dbReference type="ChEBI" id="CHEBI:74411"/>
        <dbReference type="ChEBI" id="CHEBI:74418"/>
        <dbReference type="ChEBI" id="CHEBI:456215"/>
        <dbReference type="EC" id="2.3.1.234"/>
    </reaction>
</comment>
<dbReference type="NCBIfam" id="TIGR03723">
    <property type="entry name" value="T6A_TsaD_YgjD"/>
    <property type="match status" value="1"/>
</dbReference>
<feature type="domain" description="Gcp-like" evidence="7">
    <location>
        <begin position="23"/>
        <end position="305"/>
    </location>
</feature>
<evidence type="ECO:0000259" key="7">
    <source>
        <dbReference type="Pfam" id="PF00814"/>
    </source>
</evidence>
<keyword evidence="6" id="KW-0963">Cytoplasm</keyword>
<organism evidence="8 9">
    <name type="scientific">Eiseniibacteriota bacterium</name>
    <dbReference type="NCBI Taxonomy" id="2212470"/>
    <lineage>
        <taxon>Bacteria</taxon>
        <taxon>Candidatus Eiseniibacteriota</taxon>
    </lineage>
</organism>
<dbReference type="CDD" id="cd24133">
    <property type="entry name" value="ASKHA_NBD_TsaD_bac"/>
    <property type="match status" value="1"/>
</dbReference>
<dbReference type="EC" id="2.3.1.234" evidence="6"/>
<feature type="binding site" evidence="6">
    <location>
        <begin position="131"/>
        <end position="135"/>
    </location>
    <ligand>
        <name>substrate</name>
    </ligand>
</feature>
<gene>
    <name evidence="6 8" type="primary">tsaD</name>
    <name evidence="8" type="ORF">E6K74_11350</name>
</gene>
<dbReference type="GO" id="GO:0002949">
    <property type="term" value="P:tRNA threonylcarbamoyladenosine modification"/>
    <property type="evidence" value="ECO:0007669"/>
    <property type="project" value="UniProtKB-UniRule"/>
</dbReference>
<dbReference type="Gene3D" id="3.30.420.40">
    <property type="match status" value="2"/>
</dbReference>
<keyword evidence="1 6" id="KW-0808">Transferase</keyword>
<feature type="binding site" evidence="6">
    <location>
        <position position="113"/>
    </location>
    <ligand>
        <name>Fe cation</name>
        <dbReference type="ChEBI" id="CHEBI:24875"/>
    </ligand>
</feature>
<evidence type="ECO:0000256" key="1">
    <source>
        <dbReference type="ARBA" id="ARBA00022679"/>
    </source>
</evidence>
<keyword evidence="2 6" id="KW-0819">tRNA processing</keyword>
<dbReference type="InterPro" id="IPR017861">
    <property type="entry name" value="KAE1/TsaD"/>
</dbReference>
<dbReference type="GO" id="GO:0061711">
    <property type="term" value="F:tRNA N(6)-L-threonylcarbamoyladenine synthase activity"/>
    <property type="evidence" value="ECO:0007669"/>
    <property type="project" value="UniProtKB-EC"/>
</dbReference>
<evidence type="ECO:0000313" key="8">
    <source>
        <dbReference type="EMBL" id="TMQ52885.1"/>
    </source>
</evidence>
<dbReference type="InterPro" id="IPR022450">
    <property type="entry name" value="TsaD"/>
</dbReference>
<dbReference type="GO" id="GO:0005737">
    <property type="term" value="C:cytoplasm"/>
    <property type="evidence" value="ECO:0007669"/>
    <property type="project" value="UniProtKB-SubCell"/>
</dbReference>
<dbReference type="FunFam" id="3.30.420.40:FF:000012">
    <property type="entry name" value="tRNA N6-adenosine threonylcarbamoyltransferase"/>
    <property type="match status" value="1"/>
</dbReference>
<accession>A0A538SNE6</accession>
<dbReference type="Proteomes" id="UP000319829">
    <property type="component" value="Unassembled WGS sequence"/>
</dbReference>